<protein>
    <submittedName>
        <fullName evidence="1">Uncharacterized protein</fullName>
    </submittedName>
</protein>
<dbReference type="AlphaFoldDB" id="K2MX18"/>
<name>K2MX18_9HYPH</name>
<dbReference type="EMBL" id="AMSI01000045">
    <property type="protein sequence ID" value="EKF39813.1"/>
    <property type="molecule type" value="Genomic_DNA"/>
</dbReference>
<reference evidence="1 2" key="1">
    <citation type="journal article" date="2012" name="J. Bacteriol.">
        <title>Genome Sequence of Nitratireductor indicus Type Strain C115.</title>
        <authorList>
            <person name="Lai Q."/>
            <person name="Li G."/>
            <person name="Yu Z."/>
            <person name="Shao Z."/>
        </authorList>
    </citation>
    <scope>NUCLEOTIDE SEQUENCE [LARGE SCALE GENOMIC DNA]</scope>
    <source>
        <strain evidence="1 2">C115</strain>
    </source>
</reference>
<dbReference type="RefSeq" id="WP_009453044.1">
    <property type="nucleotide sequence ID" value="NZ_AMSI01000045.1"/>
</dbReference>
<dbReference type="OrthoDB" id="7295569at2"/>
<keyword evidence="2" id="KW-1185">Reference proteome</keyword>
<dbReference type="STRING" id="721133.SAMN05216176_1193"/>
<gene>
    <name evidence="1" type="ORF">NA8A_24014</name>
</gene>
<organism evidence="1 2">
    <name type="scientific">Nitratireductor indicus C115</name>
    <dbReference type="NCBI Taxonomy" id="1231190"/>
    <lineage>
        <taxon>Bacteria</taxon>
        <taxon>Pseudomonadati</taxon>
        <taxon>Pseudomonadota</taxon>
        <taxon>Alphaproteobacteria</taxon>
        <taxon>Hyphomicrobiales</taxon>
        <taxon>Phyllobacteriaceae</taxon>
        <taxon>Nitratireductor</taxon>
    </lineage>
</organism>
<dbReference type="PATRIC" id="fig|1231190.3.peg.4939"/>
<accession>K2MX18</accession>
<evidence type="ECO:0000313" key="1">
    <source>
        <dbReference type="EMBL" id="EKF39813.1"/>
    </source>
</evidence>
<dbReference type="Proteomes" id="UP000007374">
    <property type="component" value="Unassembled WGS sequence"/>
</dbReference>
<evidence type="ECO:0000313" key="2">
    <source>
        <dbReference type="Proteomes" id="UP000007374"/>
    </source>
</evidence>
<comment type="caution">
    <text evidence="1">The sequence shown here is derived from an EMBL/GenBank/DDBJ whole genome shotgun (WGS) entry which is preliminary data.</text>
</comment>
<sequence length="451" mass="49215">MMGRVAVFTDKEKDSALATLGNALFKPGTFNGEAVKPITALQTGENLRVRRAAGRIIHRVVNDIGSLTSLDWSALDHAVGMTTTASNPVRDVRSYLRIMNGLADDLKAVGHARSSAKDIIEANVSDKLKSTVRRIADEYPSHLAKGLAEAKLASLYSRQEARAIYSHLLSDSEFLPSAIQAEIGAATYFASNELPDEPFRDEDFQARLSEALAGEDREAFLVLSVDPVFLRHHGTAWFNLAPYLQLQNIGLVFIVAGDTNETSAVIDEASQFVRMAVSFHGGDPTAYSRAAMFVPCAVPTGVADHKTFFACARYLLLPAILTATNRPALVVDVDMALRSDLLPFLKKLREADFSTPFSKGLHALFPWRRYMAGTTYFGESHAAANVARDLSRYISRGLGEADSWTLDQNAMTFAVEHALEQGANVVDANTLGRPLFQEAIRSMFEKATLAG</sequence>
<proteinExistence type="predicted"/>
<dbReference type="eggNOG" id="ENOG5030KFB">
    <property type="taxonomic scope" value="Bacteria"/>
</dbReference>